<evidence type="ECO:0000313" key="1">
    <source>
        <dbReference type="EMBL" id="CAI4018737.1"/>
    </source>
</evidence>
<protein>
    <submittedName>
        <fullName evidence="2">P53 and DNA damage-regulated protein 1</fullName>
    </submittedName>
</protein>
<reference evidence="1" key="1">
    <citation type="submission" date="2022-10" db="EMBL/GenBank/DDBJ databases">
        <authorList>
            <person name="Chen Y."/>
            <person name="Dougan E. K."/>
            <person name="Chan C."/>
            <person name="Rhodes N."/>
            <person name="Thang M."/>
        </authorList>
    </citation>
    <scope>NUCLEOTIDE SEQUENCE</scope>
</reference>
<dbReference type="EMBL" id="CAMXCT020006711">
    <property type="protein sequence ID" value="CAL1172112.1"/>
    <property type="molecule type" value="Genomic_DNA"/>
</dbReference>
<name>A0A9P1GPW8_9DINO</name>
<evidence type="ECO:0000313" key="3">
    <source>
        <dbReference type="Proteomes" id="UP001152797"/>
    </source>
</evidence>
<dbReference type="Proteomes" id="UP001152797">
    <property type="component" value="Unassembled WGS sequence"/>
</dbReference>
<dbReference type="EMBL" id="CAMXCT030006711">
    <property type="protein sequence ID" value="CAL4806049.1"/>
    <property type="molecule type" value="Genomic_DNA"/>
</dbReference>
<reference evidence="2 3" key="2">
    <citation type="submission" date="2024-05" db="EMBL/GenBank/DDBJ databases">
        <authorList>
            <person name="Chen Y."/>
            <person name="Shah S."/>
            <person name="Dougan E. K."/>
            <person name="Thang M."/>
            <person name="Chan C."/>
        </authorList>
    </citation>
    <scope>NUCLEOTIDE SEQUENCE [LARGE SCALE GENOMIC DNA]</scope>
</reference>
<dbReference type="OrthoDB" id="447588at2759"/>
<proteinExistence type="predicted"/>
<organism evidence="1">
    <name type="scientific">Cladocopium goreaui</name>
    <dbReference type="NCBI Taxonomy" id="2562237"/>
    <lineage>
        <taxon>Eukaryota</taxon>
        <taxon>Sar</taxon>
        <taxon>Alveolata</taxon>
        <taxon>Dinophyceae</taxon>
        <taxon>Suessiales</taxon>
        <taxon>Symbiodiniaceae</taxon>
        <taxon>Cladocopium</taxon>
    </lineage>
</organism>
<gene>
    <name evidence="1" type="ORF">C1SCF055_LOCUS43280</name>
</gene>
<evidence type="ECO:0000313" key="2">
    <source>
        <dbReference type="EMBL" id="CAL4806049.1"/>
    </source>
</evidence>
<keyword evidence="3" id="KW-1185">Reference proteome</keyword>
<comment type="caution">
    <text evidence="1">The sequence shown here is derived from an EMBL/GenBank/DDBJ whole genome shotgun (WGS) entry which is preliminary data.</text>
</comment>
<sequence>MAAMALTVSPRWTSIAPWPGCCHARPARLLRRSSSGASKTWRRAILAGAASAVVTCRRCKGSTLEDMEGFPEIGEMEPIEIEEFEEVEFEMGEKRQKAEMAATELLEKTNIIRPGTGVAEKTPLPCVAVCGMGREDDDKDSVAAMLHRQLRIYKGGSPEEPVWFDLDTVASRSFEELDQSLALCRTMVVCPPLNLGDRRKIKALRDGLKLLLESVPMAMNRIIVLSTIGAQAGTGGFNVGSFFGVDFKSGSYASLEDEVTAYARKRPPSQPLKVLVVRAGDLAERPGVVEVSLTEVQGRTSLQTAADALFNALLFGVDAGFSVVDTPGGSRAPWDRLLLPCVGPEVWRQAVPDATQAALFVQQWASTFIDGSFRFGMKTPMEQKPTAAGCELRFRPVGTPTAKMMDELDEGGLEFIAEKTDEGCRLRARRIAYSAKAVIKANSERALLQQFQRDWDEAMGNAGWRIF</sequence>
<accession>A0A9P1GPW8</accession>
<dbReference type="EMBL" id="CAMXCT010006711">
    <property type="protein sequence ID" value="CAI4018737.1"/>
    <property type="molecule type" value="Genomic_DNA"/>
</dbReference>
<dbReference type="AlphaFoldDB" id="A0A9P1GPW8"/>